<keyword evidence="2" id="KW-1185">Reference proteome</keyword>
<evidence type="ECO:0000313" key="1">
    <source>
        <dbReference type="EMBL" id="GBP58460.1"/>
    </source>
</evidence>
<sequence length="219" mass="25259">MFLYPTEPLYPDKRFHLRCHSRGEKHKFETLGHELYLLTMIIILRIDLVLAHHITLQSSGLLSTTKLFNGEQHRLETLHTDCSNDESCPHIPEHDTALSHVDRKKSVFGRSKTELTGNPPYSPELAPNDFYLFPNVQDKLRSQRFSSRKEAVDAFKMHVLEIPQSEWTNCCKNWFQLSLLSVQLAVTLVRAAVRMERARGCGDVQWCRGACVGLSERQR</sequence>
<protein>
    <recommendedName>
        <fullName evidence="3">Histone-lysine N-methyltransferase SETMAR</fullName>
    </recommendedName>
</protein>
<gene>
    <name evidence="1" type="ORF">EVAR_36932_1</name>
</gene>
<organism evidence="1 2">
    <name type="scientific">Eumeta variegata</name>
    <name type="common">Bagworm moth</name>
    <name type="synonym">Eumeta japonica</name>
    <dbReference type="NCBI Taxonomy" id="151549"/>
    <lineage>
        <taxon>Eukaryota</taxon>
        <taxon>Metazoa</taxon>
        <taxon>Ecdysozoa</taxon>
        <taxon>Arthropoda</taxon>
        <taxon>Hexapoda</taxon>
        <taxon>Insecta</taxon>
        <taxon>Pterygota</taxon>
        <taxon>Neoptera</taxon>
        <taxon>Endopterygota</taxon>
        <taxon>Lepidoptera</taxon>
        <taxon>Glossata</taxon>
        <taxon>Ditrysia</taxon>
        <taxon>Tineoidea</taxon>
        <taxon>Psychidae</taxon>
        <taxon>Oiketicinae</taxon>
        <taxon>Eumeta</taxon>
    </lineage>
</organism>
<evidence type="ECO:0000313" key="2">
    <source>
        <dbReference type="Proteomes" id="UP000299102"/>
    </source>
</evidence>
<dbReference type="AlphaFoldDB" id="A0A4C1X5M0"/>
<dbReference type="OrthoDB" id="10017160at2759"/>
<name>A0A4C1X5M0_EUMVA</name>
<proteinExistence type="predicted"/>
<dbReference type="Gene3D" id="3.30.420.10">
    <property type="entry name" value="Ribonuclease H-like superfamily/Ribonuclease H"/>
    <property type="match status" value="1"/>
</dbReference>
<dbReference type="GO" id="GO:0003676">
    <property type="term" value="F:nucleic acid binding"/>
    <property type="evidence" value="ECO:0007669"/>
    <property type="project" value="InterPro"/>
</dbReference>
<reference evidence="1 2" key="1">
    <citation type="journal article" date="2019" name="Commun. Biol.">
        <title>The bagworm genome reveals a unique fibroin gene that provides high tensile strength.</title>
        <authorList>
            <person name="Kono N."/>
            <person name="Nakamura H."/>
            <person name="Ohtoshi R."/>
            <person name="Tomita M."/>
            <person name="Numata K."/>
            <person name="Arakawa K."/>
        </authorList>
    </citation>
    <scope>NUCLEOTIDE SEQUENCE [LARGE SCALE GENOMIC DNA]</scope>
</reference>
<dbReference type="EMBL" id="BGZK01000735">
    <property type="protein sequence ID" value="GBP58460.1"/>
    <property type="molecule type" value="Genomic_DNA"/>
</dbReference>
<accession>A0A4C1X5M0</accession>
<dbReference type="Proteomes" id="UP000299102">
    <property type="component" value="Unassembled WGS sequence"/>
</dbReference>
<evidence type="ECO:0008006" key="3">
    <source>
        <dbReference type="Google" id="ProtNLM"/>
    </source>
</evidence>
<comment type="caution">
    <text evidence="1">The sequence shown here is derived from an EMBL/GenBank/DDBJ whole genome shotgun (WGS) entry which is preliminary data.</text>
</comment>
<dbReference type="InterPro" id="IPR036397">
    <property type="entry name" value="RNaseH_sf"/>
</dbReference>